<gene>
    <name evidence="2" type="ORF">SODALDRAFT_95085</name>
</gene>
<feature type="compositionally biased region" description="Polar residues" evidence="1">
    <location>
        <begin position="1"/>
        <end position="17"/>
    </location>
</feature>
<feature type="compositionally biased region" description="Low complexity" evidence="1">
    <location>
        <begin position="558"/>
        <end position="589"/>
    </location>
</feature>
<organism evidence="2 3">
    <name type="scientific">Sodiomyces alkalinus (strain CBS 110278 / VKM F-3762 / F11)</name>
    <name type="common">Alkaliphilic filamentous fungus</name>
    <dbReference type="NCBI Taxonomy" id="1314773"/>
    <lineage>
        <taxon>Eukaryota</taxon>
        <taxon>Fungi</taxon>
        <taxon>Dikarya</taxon>
        <taxon>Ascomycota</taxon>
        <taxon>Pezizomycotina</taxon>
        <taxon>Sordariomycetes</taxon>
        <taxon>Hypocreomycetidae</taxon>
        <taxon>Glomerellales</taxon>
        <taxon>Plectosphaerellaceae</taxon>
        <taxon>Sodiomyces</taxon>
    </lineage>
</organism>
<keyword evidence="3" id="KW-1185">Reference proteome</keyword>
<dbReference type="Proteomes" id="UP000272025">
    <property type="component" value="Unassembled WGS sequence"/>
</dbReference>
<feature type="compositionally biased region" description="Polar residues" evidence="1">
    <location>
        <begin position="1069"/>
        <end position="1078"/>
    </location>
</feature>
<proteinExistence type="predicted"/>
<evidence type="ECO:0000313" key="3">
    <source>
        <dbReference type="Proteomes" id="UP000272025"/>
    </source>
</evidence>
<feature type="region of interest" description="Disordered" evidence="1">
    <location>
        <begin position="246"/>
        <end position="366"/>
    </location>
</feature>
<feature type="compositionally biased region" description="Polar residues" evidence="1">
    <location>
        <begin position="1106"/>
        <end position="1119"/>
    </location>
</feature>
<protein>
    <submittedName>
        <fullName evidence="2">Uncharacterized protein</fullName>
    </submittedName>
</protein>
<dbReference type="OrthoDB" id="4188028at2759"/>
<feature type="compositionally biased region" description="Polar residues" evidence="1">
    <location>
        <begin position="309"/>
        <end position="334"/>
    </location>
</feature>
<evidence type="ECO:0000313" key="2">
    <source>
        <dbReference type="EMBL" id="ROT40370.1"/>
    </source>
</evidence>
<feature type="region of interest" description="Disordered" evidence="1">
    <location>
        <begin position="544"/>
        <end position="616"/>
    </location>
</feature>
<dbReference type="AlphaFoldDB" id="A0A3N2Q0W0"/>
<dbReference type="GeneID" id="39584288"/>
<feature type="region of interest" description="Disordered" evidence="1">
    <location>
        <begin position="1"/>
        <end position="67"/>
    </location>
</feature>
<dbReference type="RefSeq" id="XP_028468176.1">
    <property type="nucleotide sequence ID" value="XM_028615811.1"/>
</dbReference>
<feature type="compositionally biased region" description="Basic and acidic residues" evidence="1">
    <location>
        <begin position="544"/>
        <end position="557"/>
    </location>
</feature>
<feature type="compositionally biased region" description="Pro residues" evidence="1">
    <location>
        <begin position="659"/>
        <end position="669"/>
    </location>
</feature>
<feature type="compositionally biased region" description="Basic residues" evidence="1">
    <location>
        <begin position="258"/>
        <end position="272"/>
    </location>
</feature>
<reference evidence="2 3" key="1">
    <citation type="journal article" date="2018" name="Mol. Ecol.">
        <title>The obligate alkalophilic soda-lake fungus Sodiomyces alkalinus has shifted to a protein diet.</title>
        <authorList>
            <person name="Grum-Grzhimaylo A.A."/>
            <person name="Falkoski D.L."/>
            <person name="van den Heuvel J."/>
            <person name="Valero-Jimenez C.A."/>
            <person name="Min B."/>
            <person name="Choi I.G."/>
            <person name="Lipzen A."/>
            <person name="Daum C.G."/>
            <person name="Aanen D.K."/>
            <person name="Tsang A."/>
            <person name="Henrissat B."/>
            <person name="Bilanenko E.N."/>
            <person name="de Vries R.P."/>
            <person name="van Kan J.A.L."/>
            <person name="Grigoriev I.V."/>
            <person name="Debets A.J.M."/>
        </authorList>
    </citation>
    <scope>NUCLEOTIDE SEQUENCE [LARGE SCALE GENOMIC DNA]</scope>
    <source>
        <strain evidence="2 3">F11</strain>
    </source>
</reference>
<accession>A0A3N2Q0W0</accession>
<evidence type="ECO:0000256" key="1">
    <source>
        <dbReference type="SAM" id="MobiDB-lite"/>
    </source>
</evidence>
<name>A0A3N2Q0W0_SODAK</name>
<sequence>MSDTENITENPADQSASATPTPTPKATPKGKGRGRGRKRAANKKTAAAATIVAPKKAVGGRRGRTKQFDDDKVQAYYERQRELKAYYNELSQFIKPMLVELAEREVEALKTDRDFHKRAPEYQEVRDQLKKRLEHQNHLSENRRRYDVENEIKQNQEIIAALHTIYKNNYEDAEDRFLDAQIRCLDLLEELHDKDLPVDTVDESYNYKPITDKEANDFGPYEVWHNGHLVPYPQLVEGTEAYALRQAAHARPATPTKPKSRTAPKAQPKRKAKDQPDGQPAAKKGSQNTESEDRQPSADTPAAEVAPVQQHTQGLLSAQPNTNAAASEDQSGESTPAPDEAATGPIPLKDRDPPLPPFASEPDEYGCRQVNRIPTKTEIERGKIIHNRIIVPPSWELDPIEIGYKDSTNDPTRAATLAKRGKYLGKNGTNTWHYDPMLARHDARTIREEDMDQELVQRHRVHPRYGYFLPRSKNDAEEPRPVVAGDNPIVYITPEGQTIHASRTMLPSKVSKAIEEKQMQRRVAASLYAICAAEGIDAKEIETPEIRSRIAQRERTTSTEPQEQPEMEPPSEAVLASEAVPSSEAAPSPEAVPSPETMPPSRATTPSEPIATSGAVPRDEVSAAFVPANDSAANAAAVASLLDAALSSEPRPELKPELKPAPIPTPAAAPPPVPVVPPAPVSAPVSAVAPAPARPATRSYDAIRDMVIEHAPPVRPPPKAPGTLNLSILADVCSSSPQPSGQSSKLLRDEDPLVAVGPAKKRPCFPHAAEDSSLRSTIQSDNLPGLREPPVQKRTPSFTVPSVEDLALKPTTYHDAPHNGVENPTRARTRHTRVSAAFAEQAPARPPMHPHDLTPARPTEISTMRPAYTGSPRVQYPAMEPRAEVSHRAPTHPEPYPMAYSHHHNSLPPLRTRPSHTQVSRMPFANPHHAHGPPSLPPLRPHPHQSFADTSNGYYGHGMSRIGHDNTPTRPQPGMGHPFSTMTPGGPAVPAPSPYSAYASPQPLASPYAPIAPCPAQGAPSMMPFAAQSMNPNPDYGSPIRPRTGSAASTPGNGRYRELAPAPLPAHRQGQQQAQELRTVQYVPGENIKDYTPTEQPPARGPQVVRSWNQYSHKSNRSLGGQERRESN</sequence>
<feature type="compositionally biased region" description="Basic residues" evidence="1">
    <location>
        <begin position="28"/>
        <end position="42"/>
    </location>
</feature>
<dbReference type="EMBL" id="ML119052">
    <property type="protein sequence ID" value="ROT40370.1"/>
    <property type="molecule type" value="Genomic_DNA"/>
</dbReference>
<dbReference type="STRING" id="1314773.A0A3N2Q0W0"/>
<feature type="compositionally biased region" description="Low complexity" evidence="1">
    <location>
        <begin position="43"/>
        <end position="57"/>
    </location>
</feature>
<feature type="region of interest" description="Disordered" evidence="1">
    <location>
        <begin position="1030"/>
        <end position="1128"/>
    </location>
</feature>
<feature type="region of interest" description="Disordered" evidence="1">
    <location>
        <begin position="757"/>
        <end position="797"/>
    </location>
</feature>
<feature type="compositionally biased region" description="Low complexity" evidence="1">
    <location>
        <begin position="18"/>
        <end position="27"/>
    </location>
</feature>
<feature type="region of interest" description="Disordered" evidence="1">
    <location>
        <begin position="649"/>
        <end position="669"/>
    </location>
</feature>